<evidence type="ECO:0000256" key="1">
    <source>
        <dbReference type="SAM" id="Phobius"/>
    </source>
</evidence>
<evidence type="ECO:0000313" key="2">
    <source>
        <dbReference type="EMBL" id="KAK7694910.1"/>
    </source>
</evidence>
<dbReference type="EMBL" id="JASBNA010000002">
    <property type="protein sequence ID" value="KAK7694910.1"/>
    <property type="molecule type" value="Genomic_DNA"/>
</dbReference>
<protein>
    <recommendedName>
        <fullName evidence="4">Glucose receptor Git3 N-terminal domain-containing protein</fullName>
    </recommendedName>
</protein>
<sequence>MDPQPDSGGSSNTCSTPDPFDFSTRLGLTFITEASVFSAVAVLALLLHIIYSAATIKHGAARHWSTATHVHWYFLSLLTSELIQAVGGIINVRWIKDATVTNGPMCTAQGALKQVGDVGVALA</sequence>
<comment type="caution">
    <text evidence="2">The sequence shown here is derived from an EMBL/GenBank/DDBJ whole genome shotgun (WGS) entry which is preliminary data.</text>
</comment>
<dbReference type="AlphaFoldDB" id="A0AAW0GUM3"/>
<keyword evidence="1" id="KW-0812">Transmembrane</keyword>
<keyword evidence="1" id="KW-1133">Transmembrane helix</keyword>
<dbReference type="Proteomes" id="UP001385951">
    <property type="component" value="Unassembled WGS sequence"/>
</dbReference>
<evidence type="ECO:0008006" key="4">
    <source>
        <dbReference type="Google" id="ProtNLM"/>
    </source>
</evidence>
<accession>A0AAW0GUM3</accession>
<gene>
    <name evidence="2" type="ORF">QCA50_002098</name>
</gene>
<feature type="transmembrane region" description="Helical" evidence="1">
    <location>
        <begin position="26"/>
        <end position="51"/>
    </location>
</feature>
<keyword evidence="3" id="KW-1185">Reference proteome</keyword>
<evidence type="ECO:0000313" key="3">
    <source>
        <dbReference type="Proteomes" id="UP001385951"/>
    </source>
</evidence>
<proteinExistence type="predicted"/>
<reference evidence="2 3" key="1">
    <citation type="submission" date="2022-09" db="EMBL/GenBank/DDBJ databases">
        <authorList>
            <person name="Palmer J.M."/>
        </authorList>
    </citation>
    <scope>NUCLEOTIDE SEQUENCE [LARGE SCALE GENOMIC DNA]</scope>
    <source>
        <strain evidence="2 3">DSM 7382</strain>
    </source>
</reference>
<name>A0AAW0GUM3_9APHY</name>
<organism evidence="2 3">
    <name type="scientific">Cerrena zonata</name>
    <dbReference type="NCBI Taxonomy" id="2478898"/>
    <lineage>
        <taxon>Eukaryota</taxon>
        <taxon>Fungi</taxon>
        <taxon>Dikarya</taxon>
        <taxon>Basidiomycota</taxon>
        <taxon>Agaricomycotina</taxon>
        <taxon>Agaricomycetes</taxon>
        <taxon>Polyporales</taxon>
        <taxon>Cerrenaceae</taxon>
        <taxon>Cerrena</taxon>
    </lineage>
</organism>
<feature type="transmembrane region" description="Helical" evidence="1">
    <location>
        <begin position="72"/>
        <end position="95"/>
    </location>
</feature>
<keyword evidence="1" id="KW-0472">Membrane</keyword>